<dbReference type="AlphaFoldDB" id="A0A1Y5XWA4"/>
<keyword evidence="1" id="KW-0812">Transmembrane</keyword>
<protein>
    <submittedName>
        <fullName evidence="2">Uncharacterized protein</fullName>
    </submittedName>
</protein>
<feature type="transmembrane region" description="Helical" evidence="1">
    <location>
        <begin position="7"/>
        <end position="24"/>
    </location>
</feature>
<accession>A0A1Y5XWA4</accession>
<feature type="transmembrane region" description="Helical" evidence="1">
    <location>
        <begin position="30"/>
        <end position="53"/>
    </location>
</feature>
<organism evidence="2 3">
    <name type="scientific">Kibdelosporangium aridum</name>
    <dbReference type="NCBI Taxonomy" id="2030"/>
    <lineage>
        <taxon>Bacteria</taxon>
        <taxon>Bacillati</taxon>
        <taxon>Actinomycetota</taxon>
        <taxon>Actinomycetes</taxon>
        <taxon>Pseudonocardiales</taxon>
        <taxon>Pseudonocardiaceae</taxon>
        <taxon>Kibdelosporangium</taxon>
    </lineage>
</organism>
<dbReference type="OrthoDB" id="3697105at2"/>
<name>A0A1Y5XWA4_KIBAR</name>
<dbReference type="RefSeq" id="WP_084429604.1">
    <property type="nucleotide sequence ID" value="NZ_FWXV01000004.1"/>
</dbReference>
<gene>
    <name evidence="2" type="ORF">SAMN05661093_05217</name>
</gene>
<reference evidence="2 3" key="1">
    <citation type="submission" date="2017-04" db="EMBL/GenBank/DDBJ databases">
        <authorList>
            <person name="Afonso C.L."/>
            <person name="Miller P.J."/>
            <person name="Scott M.A."/>
            <person name="Spackman E."/>
            <person name="Goraichik I."/>
            <person name="Dimitrov K.M."/>
            <person name="Suarez D.L."/>
            <person name="Swayne D.E."/>
        </authorList>
    </citation>
    <scope>NUCLEOTIDE SEQUENCE [LARGE SCALE GENOMIC DNA]</scope>
    <source>
        <strain evidence="2 3">DSM 43828</strain>
    </source>
</reference>
<keyword evidence="1" id="KW-1133">Transmembrane helix</keyword>
<dbReference type="Proteomes" id="UP000192674">
    <property type="component" value="Unassembled WGS sequence"/>
</dbReference>
<sequence length="152" mass="16458">MKPLNAVLIAIVIGAVIAVLAGWLMAMPVFWSIVVALPISAVTVMALVALGVAAPSWQSLPIPDETLTMHQASSLSSRLAEAAKDPGRFRTRIQPRLRRLAADTLRRKGISLGDDRARDVLGDELHALITKRDAQLPSPDRLAELLGRLEEK</sequence>
<proteinExistence type="predicted"/>
<evidence type="ECO:0000256" key="1">
    <source>
        <dbReference type="SAM" id="Phobius"/>
    </source>
</evidence>
<keyword evidence="1" id="KW-0472">Membrane</keyword>
<dbReference type="EMBL" id="FWXV01000004">
    <property type="protein sequence ID" value="SMD15166.1"/>
    <property type="molecule type" value="Genomic_DNA"/>
</dbReference>
<keyword evidence="3" id="KW-1185">Reference proteome</keyword>
<evidence type="ECO:0000313" key="3">
    <source>
        <dbReference type="Proteomes" id="UP000192674"/>
    </source>
</evidence>
<evidence type="ECO:0000313" key="2">
    <source>
        <dbReference type="EMBL" id="SMD15166.1"/>
    </source>
</evidence>